<keyword evidence="2" id="KW-1185">Reference proteome</keyword>
<sequence>MLLTRLTRHLWLKLKRFGGMVDKGAIVEMTGLELLAQEHGIPATVYKEAQQVISNFISNHLPQQTTLVVTPVEKINTVNDF</sequence>
<dbReference type="AlphaFoldDB" id="A0A1X2I245"/>
<reference evidence="1 2" key="1">
    <citation type="submission" date="2016-07" db="EMBL/GenBank/DDBJ databases">
        <title>Pervasive Adenine N6-methylation of Active Genes in Fungi.</title>
        <authorList>
            <consortium name="DOE Joint Genome Institute"/>
            <person name="Mondo S.J."/>
            <person name="Dannebaum R.O."/>
            <person name="Kuo R.C."/>
            <person name="Labutti K."/>
            <person name="Haridas S."/>
            <person name="Kuo A."/>
            <person name="Salamov A."/>
            <person name="Ahrendt S.R."/>
            <person name="Lipzen A."/>
            <person name="Sullivan W."/>
            <person name="Andreopoulos W.B."/>
            <person name="Clum A."/>
            <person name="Lindquist E."/>
            <person name="Daum C."/>
            <person name="Ramamoorthy G.K."/>
            <person name="Gryganskyi A."/>
            <person name="Culley D."/>
            <person name="Magnuson J.K."/>
            <person name="James T.Y."/>
            <person name="O'Malley M.A."/>
            <person name="Stajich J.E."/>
            <person name="Spatafora J.W."/>
            <person name="Visel A."/>
            <person name="Grigoriev I.V."/>
        </authorList>
    </citation>
    <scope>NUCLEOTIDE SEQUENCE [LARGE SCALE GENOMIC DNA]</scope>
    <source>
        <strain evidence="1 2">NRRL 1336</strain>
    </source>
</reference>
<dbReference type="EMBL" id="MCGE01000034">
    <property type="protein sequence ID" value="ORZ07577.1"/>
    <property type="molecule type" value="Genomic_DNA"/>
</dbReference>
<evidence type="ECO:0000313" key="2">
    <source>
        <dbReference type="Proteomes" id="UP000193560"/>
    </source>
</evidence>
<accession>A0A1X2I245</accession>
<protein>
    <submittedName>
        <fullName evidence="1">Uncharacterized protein</fullName>
    </submittedName>
</protein>
<name>A0A1X2I245_9FUNG</name>
<proteinExistence type="predicted"/>
<organism evidence="1 2">
    <name type="scientific">Absidia repens</name>
    <dbReference type="NCBI Taxonomy" id="90262"/>
    <lineage>
        <taxon>Eukaryota</taxon>
        <taxon>Fungi</taxon>
        <taxon>Fungi incertae sedis</taxon>
        <taxon>Mucoromycota</taxon>
        <taxon>Mucoromycotina</taxon>
        <taxon>Mucoromycetes</taxon>
        <taxon>Mucorales</taxon>
        <taxon>Cunninghamellaceae</taxon>
        <taxon>Absidia</taxon>
    </lineage>
</organism>
<gene>
    <name evidence="1" type="ORF">BCR42DRAFT_150324</name>
</gene>
<comment type="caution">
    <text evidence="1">The sequence shown here is derived from an EMBL/GenBank/DDBJ whole genome shotgun (WGS) entry which is preliminary data.</text>
</comment>
<dbReference type="Proteomes" id="UP000193560">
    <property type="component" value="Unassembled WGS sequence"/>
</dbReference>
<evidence type="ECO:0000313" key="1">
    <source>
        <dbReference type="EMBL" id="ORZ07577.1"/>
    </source>
</evidence>